<dbReference type="AlphaFoldDB" id="A0A2P2QGU3"/>
<evidence type="ECO:0000313" key="1">
    <source>
        <dbReference type="EMBL" id="MBX66166.1"/>
    </source>
</evidence>
<dbReference type="EMBL" id="GGEC01085682">
    <property type="protein sequence ID" value="MBX66166.1"/>
    <property type="molecule type" value="Transcribed_RNA"/>
</dbReference>
<protein>
    <submittedName>
        <fullName evidence="1">Uncharacterized protein</fullName>
    </submittedName>
</protein>
<proteinExistence type="predicted"/>
<sequence>MMWNSSSTLPSLILGKFYY</sequence>
<accession>A0A2P2QGU3</accession>
<name>A0A2P2QGU3_RHIMU</name>
<organism evidence="1">
    <name type="scientific">Rhizophora mucronata</name>
    <name type="common">Asiatic mangrove</name>
    <dbReference type="NCBI Taxonomy" id="61149"/>
    <lineage>
        <taxon>Eukaryota</taxon>
        <taxon>Viridiplantae</taxon>
        <taxon>Streptophyta</taxon>
        <taxon>Embryophyta</taxon>
        <taxon>Tracheophyta</taxon>
        <taxon>Spermatophyta</taxon>
        <taxon>Magnoliopsida</taxon>
        <taxon>eudicotyledons</taxon>
        <taxon>Gunneridae</taxon>
        <taxon>Pentapetalae</taxon>
        <taxon>rosids</taxon>
        <taxon>fabids</taxon>
        <taxon>Malpighiales</taxon>
        <taxon>Rhizophoraceae</taxon>
        <taxon>Rhizophora</taxon>
    </lineage>
</organism>
<reference evidence="1" key="1">
    <citation type="submission" date="2018-02" db="EMBL/GenBank/DDBJ databases">
        <title>Rhizophora mucronata_Transcriptome.</title>
        <authorList>
            <person name="Meera S.P."/>
            <person name="Sreeshan A."/>
            <person name="Augustine A."/>
        </authorList>
    </citation>
    <scope>NUCLEOTIDE SEQUENCE</scope>
    <source>
        <tissue evidence="1">Leaf</tissue>
    </source>
</reference>